<dbReference type="UniPathway" id="UPA00053">
    <property type="reaction ID" value="UER00090"/>
</dbReference>
<dbReference type="PROSITE" id="PS00788">
    <property type="entry name" value="CHORISMATE_SYNTHASE_2"/>
    <property type="match status" value="1"/>
</dbReference>
<sequence length="366" mass="39583">MAQNSFGDIFRITTFGESHGKALGVIIDGCPAGLEITEEDINNELFLRQPGKTEFTTPRKEKDAGKILSGTFEGKTTGAPICIVIYNHDADSSKYEAIKDVYRPGHANFTYLEKYGIFDYRGGGRSSARETACRVAAGAVAKKFLASANIHLCAYIKEIGGIEANVKPDTDTLSFREKVYDNPIFCPDKDSAAKMMDLIKLAKEEGDSLGGVVELISSDLPTGLGDPVYGKLEAKLAFAMMSLPATKGVEFGSGFSGSKMRGSEHNDHFILDDKKNVRTKTNFSGGTLGGISNGMPLKLRVAFKPTSSITKPIPTLTVDKKETTFNLPEGSRHDPCVTIRAVPIVESMASIVLADCLLLNRCARTY</sequence>
<feature type="binding site" evidence="11">
    <location>
        <position position="289"/>
    </location>
    <ligand>
        <name>FMN</name>
        <dbReference type="ChEBI" id="CHEBI:58210"/>
    </ligand>
</feature>
<feature type="binding site" evidence="11">
    <location>
        <begin position="125"/>
        <end position="127"/>
    </location>
    <ligand>
        <name>FMN</name>
        <dbReference type="ChEBI" id="CHEBI:58210"/>
    </ligand>
</feature>
<dbReference type="InterPro" id="IPR035904">
    <property type="entry name" value="Chorismate_synth_AroC_sf"/>
</dbReference>
<evidence type="ECO:0000256" key="6">
    <source>
        <dbReference type="ARBA" id="ARBA00022643"/>
    </source>
</evidence>
<name>A0A2A4YG37_UNCAE</name>
<dbReference type="InterPro" id="IPR020541">
    <property type="entry name" value="Chorismate_synthase_CS"/>
</dbReference>
<comment type="caution">
    <text evidence="13">The sequence shown here is derived from an EMBL/GenBank/DDBJ whole genome shotgun (WGS) entry which is preliminary data.</text>
</comment>
<dbReference type="GO" id="GO:0008652">
    <property type="term" value="P:amino acid biosynthetic process"/>
    <property type="evidence" value="ECO:0007669"/>
    <property type="project" value="UniProtKB-KW"/>
</dbReference>
<dbReference type="PANTHER" id="PTHR21085:SF0">
    <property type="entry name" value="CHORISMATE SYNTHASE"/>
    <property type="match status" value="1"/>
</dbReference>
<dbReference type="HAMAP" id="MF_00300">
    <property type="entry name" value="Chorismate_synth"/>
    <property type="match status" value="1"/>
</dbReference>
<dbReference type="InterPro" id="IPR000453">
    <property type="entry name" value="Chorismate_synth"/>
</dbReference>
<comment type="subunit">
    <text evidence="11">Homotetramer.</text>
</comment>
<evidence type="ECO:0000256" key="10">
    <source>
        <dbReference type="ARBA" id="ARBA00023239"/>
    </source>
</evidence>
<dbReference type="NCBIfam" id="TIGR00033">
    <property type="entry name" value="aroC"/>
    <property type="match status" value="1"/>
</dbReference>
<keyword evidence="10 11" id="KW-0456">Lyase</keyword>
<comment type="caution">
    <text evidence="11">Lacks conserved residue(s) required for the propagation of feature annotation.</text>
</comment>
<evidence type="ECO:0000256" key="4">
    <source>
        <dbReference type="ARBA" id="ARBA00022605"/>
    </source>
</evidence>
<keyword evidence="4 11" id="KW-0028">Amino-acid biosynthesis</keyword>
<keyword evidence="8 11" id="KW-0521">NADP</keyword>
<dbReference type="PROSITE" id="PS00787">
    <property type="entry name" value="CHORISMATE_SYNTHASE_1"/>
    <property type="match status" value="1"/>
</dbReference>
<dbReference type="GO" id="GO:0009423">
    <property type="term" value="P:chorismate biosynthetic process"/>
    <property type="evidence" value="ECO:0007669"/>
    <property type="project" value="UniProtKB-UniRule"/>
</dbReference>
<dbReference type="Pfam" id="PF01264">
    <property type="entry name" value="Chorismate_synt"/>
    <property type="match status" value="1"/>
</dbReference>
<dbReference type="Gene3D" id="3.60.150.10">
    <property type="entry name" value="Chorismate synthase AroC"/>
    <property type="match status" value="1"/>
</dbReference>
<keyword evidence="7 11" id="KW-0274">FAD</keyword>
<evidence type="ECO:0000256" key="2">
    <source>
        <dbReference type="ARBA" id="ARBA00008014"/>
    </source>
</evidence>
<dbReference type="CDD" id="cd07304">
    <property type="entry name" value="Chorismate_synthase"/>
    <property type="match status" value="1"/>
</dbReference>
<feature type="binding site" evidence="11">
    <location>
        <begin position="304"/>
        <end position="308"/>
    </location>
    <ligand>
        <name>FMN</name>
        <dbReference type="ChEBI" id="CHEBI:58210"/>
    </ligand>
</feature>
<accession>A0A2A4YG37</accession>
<comment type="catalytic activity">
    <reaction evidence="11 12">
        <text>5-O-(1-carboxyvinyl)-3-phosphoshikimate = chorismate + phosphate</text>
        <dbReference type="Rhea" id="RHEA:21020"/>
        <dbReference type="ChEBI" id="CHEBI:29748"/>
        <dbReference type="ChEBI" id="CHEBI:43474"/>
        <dbReference type="ChEBI" id="CHEBI:57701"/>
        <dbReference type="EC" id="4.2.3.5"/>
    </reaction>
</comment>
<evidence type="ECO:0000313" key="13">
    <source>
        <dbReference type="EMBL" id="PCI93580.1"/>
    </source>
</evidence>
<feature type="binding site" evidence="11">
    <location>
        <position position="48"/>
    </location>
    <ligand>
        <name>NADP(+)</name>
        <dbReference type="ChEBI" id="CHEBI:58349"/>
    </ligand>
</feature>
<dbReference type="PROSITE" id="PS00789">
    <property type="entry name" value="CHORISMATE_SYNTHASE_3"/>
    <property type="match status" value="1"/>
</dbReference>
<evidence type="ECO:0000256" key="5">
    <source>
        <dbReference type="ARBA" id="ARBA00022630"/>
    </source>
</evidence>
<proteinExistence type="inferred from homology"/>
<protein>
    <recommendedName>
        <fullName evidence="3 11">Chorismate synthase</fullName>
        <shortName evidence="11">CS</shortName>
        <ecNumber evidence="3 11">4.2.3.5</ecNumber>
    </recommendedName>
    <alternativeName>
        <fullName evidence="11">5-enolpyruvylshikimate-3-phosphate phospholyase</fullName>
    </alternativeName>
</protein>
<dbReference type="GO" id="GO:0009073">
    <property type="term" value="P:aromatic amino acid family biosynthetic process"/>
    <property type="evidence" value="ECO:0007669"/>
    <property type="project" value="UniProtKB-KW"/>
</dbReference>
<evidence type="ECO:0000313" key="14">
    <source>
        <dbReference type="Proteomes" id="UP000217838"/>
    </source>
</evidence>
<dbReference type="EMBL" id="NVUU01000058">
    <property type="protein sequence ID" value="PCI93580.1"/>
    <property type="molecule type" value="Genomic_DNA"/>
</dbReference>
<evidence type="ECO:0000256" key="1">
    <source>
        <dbReference type="ARBA" id="ARBA00005044"/>
    </source>
</evidence>
<organism evidence="13 14">
    <name type="scientific">Aerophobetes bacterium</name>
    <dbReference type="NCBI Taxonomy" id="2030807"/>
    <lineage>
        <taxon>Bacteria</taxon>
        <taxon>Candidatus Aerophobota</taxon>
    </lineage>
</organism>
<dbReference type="GO" id="GO:0005829">
    <property type="term" value="C:cytosol"/>
    <property type="evidence" value="ECO:0007669"/>
    <property type="project" value="TreeGrafter"/>
</dbReference>
<dbReference type="PIRSF" id="PIRSF001456">
    <property type="entry name" value="Chorismate_synth"/>
    <property type="match status" value="1"/>
</dbReference>
<reference evidence="14" key="1">
    <citation type="submission" date="2017-08" db="EMBL/GenBank/DDBJ databases">
        <title>A dynamic microbial community with high functional redundancy inhabits the cold, oxic subseafloor aquifer.</title>
        <authorList>
            <person name="Tully B.J."/>
            <person name="Wheat C.G."/>
            <person name="Glazer B.T."/>
            <person name="Huber J.A."/>
        </authorList>
    </citation>
    <scope>NUCLEOTIDE SEQUENCE [LARGE SCALE GENOMIC DNA]</scope>
</reference>
<comment type="similarity">
    <text evidence="2 11 12">Belongs to the chorismate synthase family.</text>
</comment>
<comment type="pathway">
    <text evidence="1 11 12">Metabolic intermediate biosynthesis; chorismate biosynthesis; chorismate from D-erythrose 4-phosphate and phosphoenolpyruvate: step 7/7.</text>
</comment>
<dbReference type="Proteomes" id="UP000217838">
    <property type="component" value="Unassembled WGS sequence"/>
</dbReference>
<evidence type="ECO:0000256" key="7">
    <source>
        <dbReference type="ARBA" id="ARBA00022827"/>
    </source>
</evidence>
<dbReference type="EC" id="4.2.3.5" evidence="3 11"/>
<keyword evidence="9 11" id="KW-0057">Aromatic amino acid biosynthesis</keyword>
<evidence type="ECO:0000256" key="8">
    <source>
        <dbReference type="ARBA" id="ARBA00022857"/>
    </source>
</evidence>
<feature type="binding site" evidence="11">
    <location>
        <position position="332"/>
    </location>
    <ligand>
        <name>FMN</name>
        <dbReference type="ChEBI" id="CHEBI:58210"/>
    </ligand>
</feature>
<dbReference type="FunFam" id="3.60.150.10:FF:000002">
    <property type="entry name" value="Chorismate synthase"/>
    <property type="match status" value="1"/>
</dbReference>
<keyword evidence="6 11" id="KW-0288">FMN</keyword>
<evidence type="ECO:0000256" key="12">
    <source>
        <dbReference type="RuleBase" id="RU000605"/>
    </source>
</evidence>
<evidence type="ECO:0000256" key="11">
    <source>
        <dbReference type="HAMAP-Rule" id="MF_00300"/>
    </source>
</evidence>
<dbReference type="PANTHER" id="PTHR21085">
    <property type="entry name" value="CHORISMATE SYNTHASE"/>
    <property type="match status" value="1"/>
</dbReference>
<evidence type="ECO:0000256" key="9">
    <source>
        <dbReference type="ARBA" id="ARBA00023141"/>
    </source>
</evidence>
<dbReference type="SUPFAM" id="SSF103263">
    <property type="entry name" value="Chorismate synthase, AroC"/>
    <property type="match status" value="1"/>
</dbReference>
<keyword evidence="5 11" id="KW-0285">Flavoprotein</keyword>
<dbReference type="NCBIfam" id="NF003793">
    <property type="entry name" value="PRK05382.1"/>
    <property type="match status" value="1"/>
</dbReference>
<comment type="cofactor">
    <cofactor evidence="11 12">
        <name>FMNH2</name>
        <dbReference type="ChEBI" id="CHEBI:57618"/>
    </cofactor>
    <text evidence="11 12">Reduced FMN (FMNH(2)).</text>
</comment>
<gene>
    <name evidence="11" type="primary">aroC</name>
    <name evidence="13" type="ORF">COB11_05080</name>
</gene>
<dbReference type="AlphaFoldDB" id="A0A2A4YG37"/>
<dbReference type="GO" id="GO:0010181">
    <property type="term" value="F:FMN binding"/>
    <property type="evidence" value="ECO:0007669"/>
    <property type="project" value="TreeGrafter"/>
</dbReference>
<evidence type="ECO:0000256" key="3">
    <source>
        <dbReference type="ARBA" id="ARBA00013036"/>
    </source>
</evidence>
<dbReference type="GO" id="GO:0004107">
    <property type="term" value="F:chorismate synthase activity"/>
    <property type="evidence" value="ECO:0007669"/>
    <property type="project" value="UniProtKB-UniRule"/>
</dbReference>
<comment type="function">
    <text evidence="11">Catalyzes the anti-1,4-elimination of the C-3 phosphate and the C-6 proR hydrogen from 5-enolpyruvylshikimate-3-phosphate (EPSP) to yield chorismate, which is the branch point compound that serves as the starting substrate for the three terminal pathways of aromatic amino acid biosynthesis. This reaction introduces a second double bond into the aromatic ring system.</text>
</comment>